<comment type="caution">
    <text evidence="2">The sequence shown here is derived from an EMBL/GenBank/DDBJ whole genome shotgun (WGS) entry which is preliminary data.</text>
</comment>
<gene>
    <name evidence="2" type="ORF">LYSBPC_13460</name>
</gene>
<proteinExistence type="predicted"/>
<dbReference type="EMBL" id="BRZA01000002">
    <property type="protein sequence ID" value="GLC88219.1"/>
    <property type="molecule type" value="Genomic_DNA"/>
</dbReference>
<evidence type="ECO:0000256" key="1">
    <source>
        <dbReference type="SAM" id="Coils"/>
    </source>
</evidence>
<feature type="coiled-coil region" evidence="1">
    <location>
        <begin position="14"/>
        <end position="107"/>
    </location>
</feature>
<evidence type="ECO:0000313" key="2">
    <source>
        <dbReference type="EMBL" id="GLC88219.1"/>
    </source>
</evidence>
<name>A0ABQ5NJM0_9BACI</name>
<keyword evidence="3" id="KW-1185">Reference proteome</keyword>
<evidence type="ECO:0000313" key="3">
    <source>
        <dbReference type="Proteomes" id="UP001065593"/>
    </source>
</evidence>
<organism evidence="2 3">
    <name type="scientific">Lysinibacillus piscis</name>
    <dbReference type="NCBI Taxonomy" id="2518931"/>
    <lineage>
        <taxon>Bacteria</taxon>
        <taxon>Bacillati</taxon>
        <taxon>Bacillota</taxon>
        <taxon>Bacilli</taxon>
        <taxon>Bacillales</taxon>
        <taxon>Bacillaceae</taxon>
        <taxon>Lysinibacillus</taxon>
    </lineage>
</organism>
<reference evidence="2" key="1">
    <citation type="submission" date="2022-08" db="EMBL/GenBank/DDBJ databases">
        <title>Draft genome sequence of Lysinibacillus sp. strain KH24.</title>
        <authorList>
            <person name="Kanbe H."/>
            <person name="Itoh H."/>
        </authorList>
    </citation>
    <scope>NUCLEOTIDE SEQUENCE</scope>
    <source>
        <strain evidence="2">KH24</strain>
    </source>
</reference>
<protein>
    <submittedName>
        <fullName evidence="2">Uncharacterized protein</fullName>
    </submittedName>
</protein>
<dbReference type="Proteomes" id="UP001065593">
    <property type="component" value="Unassembled WGS sequence"/>
</dbReference>
<sequence length="162" mass="18948">MNKPQKIIDLEKYIVTTKEELDTLHTRKKRLTKQKPIVAFKQGDSMLKTLENSLQEVEKSMEALALKVEGAQQAILAEVQKWIEDEKELIAKEVEELIDEANIIESETAKHIQAIEKLHGREIKIIYSHPGSKVWQMREQAKMRQNNIREVAHEIERYMKMS</sequence>
<accession>A0ABQ5NJM0</accession>
<dbReference type="RefSeq" id="WP_264987984.1">
    <property type="nucleotide sequence ID" value="NZ_BRZA01000002.1"/>
</dbReference>
<keyword evidence="1" id="KW-0175">Coiled coil</keyword>